<proteinExistence type="predicted"/>
<protein>
    <submittedName>
        <fullName evidence="1">Uncharacterized protein</fullName>
    </submittedName>
</protein>
<dbReference type="EMBL" id="LT629740">
    <property type="protein sequence ID" value="SDT09830.1"/>
    <property type="molecule type" value="Genomic_DNA"/>
</dbReference>
<evidence type="ECO:0000313" key="2">
    <source>
        <dbReference type="Proteomes" id="UP000199679"/>
    </source>
</evidence>
<reference evidence="1 2" key="1">
    <citation type="submission" date="2016-10" db="EMBL/GenBank/DDBJ databases">
        <authorList>
            <person name="de Groot N.N."/>
        </authorList>
    </citation>
    <scope>NUCLEOTIDE SEQUENCE [LARGE SCALE GENOMIC DNA]</scope>
    <source>
        <strain evidence="1 2">MP1X4</strain>
    </source>
</reference>
<organism evidence="1 2">
    <name type="scientific">Mucilaginibacter mallensis</name>
    <dbReference type="NCBI Taxonomy" id="652787"/>
    <lineage>
        <taxon>Bacteria</taxon>
        <taxon>Pseudomonadati</taxon>
        <taxon>Bacteroidota</taxon>
        <taxon>Sphingobacteriia</taxon>
        <taxon>Sphingobacteriales</taxon>
        <taxon>Sphingobacteriaceae</taxon>
        <taxon>Mucilaginibacter</taxon>
    </lineage>
</organism>
<evidence type="ECO:0000313" key="1">
    <source>
        <dbReference type="EMBL" id="SDT09830.1"/>
    </source>
</evidence>
<dbReference type="AlphaFoldDB" id="A0A1H1XKT7"/>
<gene>
    <name evidence="1" type="ORF">SAMN05216490_2481</name>
</gene>
<keyword evidence="2" id="KW-1185">Reference proteome</keyword>
<dbReference type="Proteomes" id="UP000199679">
    <property type="component" value="Chromosome I"/>
</dbReference>
<name>A0A1H1XKT7_MUCMA</name>
<sequence>MNPPGVNREDFLFIAVGGDTDRREKWAFS</sequence>
<accession>A0A1H1XKT7</accession>